<proteinExistence type="predicted"/>
<dbReference type="EMBL" id="JAGTTL010000013">
    <property type="protein sequence ID" value="KAK6314451.1"/>
    <property type="molecule type" value="Genomic_DNA"/>
</dbReference>
<accession>A0AAN8QWR3</accession>
<sequence>MCVRVEKVAASLVPEFLSRKKTIACMDKEHPRIDANINNRSDLRQILHLDGLSKKNKSGGVKSFTFSDTPDLRYGIVQKEIKTLQCCENKVPHVGHCLDPVAGWGREKSHHRYNIRKKPFHPYRTL</sequence>
<gene>
    <name evidence="2" type="ORF">J4Q44_G00159100</name>
</gene>
<dbReference type="InterPro" id="IPR059022">
    <property type="entry name" value="MINDY4_N"/>
</dbReference>
<organism evidence="2 3">
    <name type="scientific">Coregonus suidteri</name>
    <dbReference type="NCBI Taxonomy" id="861788"/>
    <lineage>
        <taxon>Eukaryota</taxon>
        <taxon>Metazoa</taxon>
        <taxon>Chordata</taxon>
        <taxon>Craniata</taxon>
        <taxon>Vertebrata</taxon>
        <taxon>Euteleostomi</taxon>
        <taxon>Actinopterygii</taxon>
        <taxon>Neopterygii</taxon>
        <taxon>Teleostei</taxon>
        <taxon>Protacanthopterygii</taxon>
        <taxon>Salmoniformes</taxon>
        <taxon>Salmonidae</taxon>
        <taxon>Coregoninae</taxon>
        <taxon>Coregonus</taxon>
    </lineage>
</organism>
<reference evidence="2 3" key="1">
    <citation type="submission" date="2021-04" db="EMBL/GenBank/DDBJ databases">
        <authorList>
            <person name="De Guttry C."/>
            <person name="Zahm M."/>
            <person name="Klopp C."/>
            <person name="Cabau C."/>
            <person name="Louis A."/>
            <person name="Berthelot C."/>
            <person name="Parey E."/>
            <person name="Roest Crollius H."/>
            <person name="Montfort J."/>
            <person name="Robinson-Rechavi M."/>
            <person name="Bucao C."/>
            <person name="Bouchez O."/>
            <person name="Gislard M."/>
            <person name="Lluch J."/>
            <person name="Milhes M."/>
            <person name="Lampietro C."/>
            <person name="Lopez Roques C."/>
            <person name="Donnadieu C."/>
            <person name="Braasch I."/>
            <person name="Desvignes T."/>
            <person name="Postlethwait J."/>
            <person name="Bobe J."/>
            <person name="Wedekind C."/>
            <person name="Guiguen Y."/>
        </authorList>
    </citation>
    <scope>NUCLEOTIDE SEQUENCE [LARGE SCALE GENOMIC DNA]</scope>
    <source>
        <strain evidence="2">Cs_M1</strain>
        <tissue evidence="2">Blood</tissue>
    </source>
</reference>
<name>A0AAN8QWR3_9TELE</name>
<evidence type="ECO:0000313" key="2">
    <source>
        <dbReference type="EMBL" id="KAK6314451.1"/>
    </source>
</evidence>
<feature type="domain" description="MINDY4 N-terminal dimerisation" evidence="1">
    <location>
        <begin position="5"/>
        <end position="58"/>
    </location>
</feature>
<evidence type="ECO:0000313" key="3">
    <source>
        <dbReference type="Proteomes" id="UP001356427"/>
    </source>
</evidence>
<evidence type="ECO:0000259" key="1">
    <source>
        <dbReference type="Pfam" id="PF26038"/>
    </source>
</evidence>
<comment type="caution">
    <text evidence="2">The sequence shown here is derived from an EMBL/GenBank/DDBJ whole genome shotgun (WGS) entry which is preliminary data.</text>
</comment>
<dbReference type="Pfam" id="PF26038">
    <property type="entry name" value="Dimer_MINDY4_N"/>
    <property type="match status" value="1"/>
</dbReference>
<keyword evidence="3" id="KW-1185">Reference proteome</keyword>
<dbReference type="AlphaFoldDB" id="A0AAN8QWR3"/>
<dbReference type="Proteomes" id="UP001356427">
    <property type="component" value="Unassembled WGS sequence"/>
</dbReference>
<protein>
    <recommendedName>
        <fullName evidence="1">MINDY4 N-terminal dimerisation domain-containing protein</fullName>
    </recommendedName>
</protein>